<feature type="chain" id="PRO_5041785375" description="High-affinity nitrate transporter" evidence="1">
    <location>
        <begin position="25"/>
        <end position="205"/>
    </location>
</feature>
<keyword evidence="1" id="KW-0472">Membrane</keyword>
<proteinExistence type="inferred from homology"/>
<keyword evidence="1" id="KW-1133">Transmembrane helix</keyword>
<organism evidence="2 3">
    <name type="scientific">Heracleum sosnowskyi</name>
    <dbReference type="NCBI Taxonomy" id="360622"/>
    <lineage>
        <taxon>Eukaryota</taxon>
        <taxon>Viridiplantae</taxon>
        <taxon>Streptophyta</taxon>
        <taxon>Embryophyta</taxon>
        <taxon>Tracheophyta</taxon>
        <taxon>Spermatophyta</taxon>
        <taxon>Magnoliopsida</taxon>
        <taxon>eudicotyledons</taxon>
        <taxon>Gunneridae</taxon>
        <taxon>Pentapetalae</taxon>
        <taxon>asterids</taxon>
        <taxon>campanulids</taxon>
        <taxon>Apiales</taxon>
        <taxon>Apiaceae</taxon>
        <taxon>Apioideae</taxon>
        <taxon>apioid superclade</taxon>
        <taxon>Tordylieae</taxon>
        <taxon>Tordyliinae</taxon>
        <taxon>Heracleum</taxon>
    </lineage>
</organism>
<reference evidence="2" key="2">
    <citation type="submission" date="2023-05" db="EMBL/GenBank/DDBJ databases">
        <authorList>
            <person name="Schelkunov M.I."/>
        </authorList>
    </citation>
    <scope>NUCLEOTIDE SEQUENCE</scope>
    <source>
        <strain evidence="2">Hsosn_3</strain>
        <tissue evidence="2">Leaf</tissue>
    </source>
</reference>
<keyword evidence="1" id="KW-0534">Nitrate assimilation</keyword>
<keyword evidence="1" id="KW-0812">Transmembrane</keyword>
<keyword evidence="1" id="KW-1003">Cell membrane</keyword>
<evidence type="ECO:0000313" key="2">
    <source>
        <dbReference type="EMBL" id="KAK1359645.1"/>
    </source>
</evidence>
<protein>
    <recommendedName>
        <fullName evidence="1">High-affinity nitrate transporter</fullName>
    </recommendedName>
</protein>
<keyword evidence="3" id="KW-1185">Reference proteome</keyword>
<gene>
    <name evidence="2" type="ORF">POM88_044119</name>
</gene>
<evidence type="ECO:0000256" key="1">
    <source>
        <dbReference type="PIRNR" id="PIRNR012939"/>
    </source>
</evidence>
<dbReference type="EMBL" id="JAUIZM010000010">
    <property type="protein sequence ID" value="KAK1359645.1"/>
    <property type="molecule type" value="Genomic_DNA"/>
</dbReference>
<comment type="caution">
    <text evidence="2">The sequence shown here is derived from an EMBL/GenBank/DDBJ whole genome shotgun (WGS) entry which is preliminary data.</text>
</comment>
<feature type="signal peptide" evidence="1">
    <location>
        <begin position="1"/>
        <end position="24"/>
    </location>
</feature>
<dbReference type="InterPro" id="IPR016605">
    <property type="entry name" value="Transptr_NO3_Nar2"/>
</dbReference>
<dbReference type="PIRSF" id="PIRSF012939">
    <property type="entry name" value="Transpt_NO3_Nar2"/>
    <property type="match status" value="1"/>
</dbReference>
<feature type="transmembrane region" description="Helical" evidence="1">
    <location>
        <begin position="176"/>
        <end position="195"/>
    </location>
</feature>
<keyword evidence="1" id="KW-0732">Signal</keyword>
<sequence length="205" mass="23099">MASSRILFVVSILLCSFAMHSCYASELFSNLKKSILVTSSAKHGQVLKSGEANITVTWSFNKTFPAGADSTYKTVKVKLCYAPISQKDRGWRKTKDELKKDRTCQHKIVKRKYEASKNSVTWTIERDIPKATYFVRVYVFNAEDKEVAYGQTTNTAKKTNLFEVEAITGRHASLDIASVCFSVFSIVSLAGFFYLEKRKGSSQQK</sequence>
<comment type="similarity">
    <text evidence="1">Belongs to the NAR2 family.</text>
</comment>
<dbReference type="Pfam" id="PF16974">
    <property type="entry name" value="NAR2"/>
    <property type="match status" value="1"/>
</dbReference>
<name>A0AAD8H278_9APIA</name>
<dbReference type="PANTHER" id="PTHR34806">
    <property type="entry name" value="HIGH-AFFINITY NITRATE TRANSPORTER 3.2"/>
    <property type="match status" value="1"/>
</dbReference>
<dbReference type="GO" id="GO:0015112">
    <property type="term" value="F:nitrate transmembrane transporter activity"/>
    <property type="evidence" value="ECO:0007669"/>
    <property type="project" value="TreeGrafter"/>
</dbReference>
<dbReference type="GO" id="GO:0005886">
    <property type="term" value="C:plasma membrane"/>
    <property type="evidence" value="ECO:0007669"/>
    <property type="project" value="UniProtKB-UniRule"/>
</dbReference>
<dbReference type="AlphaFoldDB" id="A0AAD8H278"/>
<comment type="function">
    <text evidence="1">Involved in nitrate transport.</text>
</comment>
<dbReference type="GO" id="GO:0042128">
    <property type="term" value="P:nitrate assimilation"/>
    <property type="evidence" value="ECO:0007669"/>
    <property type="project" value="UniProtKB-UniRule"/>
</dbReference>
<dbReference type="Proteomes" id="UP001237642">
    <property type="component" value="Unassembled WGS sequence"/>
</dbReference>
<reference evidence="2" key="1">
    <citation type="submission" date="2023-02" db="EMBL/GenBank/DDBJ databases">
        <title>Genome of toxic invasive species Heracleum sosnowskyi carries increased number of genes despite the absence of recent whole-genome duplications.</title>
        <authorList>
            <person name="Schelkunov M."/>
            <person name="Shtratnikova V."/>
            <person name="Makarenko M."/>
            <person name="Klepikova A."/>
            <person name="Omelchenko D."/>
            <person name="Novikova G."/>
            <person name="Obukhova E."/>
            <person name="Bogdanov V."/>
            <person name="Penin A."/>
            <person name="Logacheva M."/>
        </authorList>
    </citation>
    <scope>NUCLEOTIDE SEQUENCE</scope>
    <source>
        <strain evidence="2">Hsosn_3</strain>
        <tissue evidence="2">Leaf</tissue>
    </source>
</reference>
<dbReference type="GO" id="GO:0010167">
    <property type="term" value="P:response to nitrate"/>
    <property type="evidence" value="ECO:0007669"/>
    <property type="project" value="UniProtKB-UniRule"/>
</dbReference>
<dbReference type="PANTHER" id="PTHR34806:SF1">
    <property type="entry name" value="HIGH-AFFINITY NITRATE TRANSPORTER 3.1"/>
    <property type="match status" value="1"/>
</dbReference>
<evidence type="ECO:0000313" key="3">
    <source>
        <dbReference type="Proteomes" id="UP001237642"/>
    </source>
</evidence>
<accession>A0AAD8H278</accession>